<feature type="domain" description="Putative auto-transporter adhesin head GIN" evidence="2">
    <location>
        <begin position="55"/>
        <end position="265"/>
    </location>
</feature>
<feature type="chain" id="PRO_5047176876" evidence="1">
    <location>
        <begin position="18"/>
        <end position="279"/>
    </location>
</feature>
<evidence type="ECO:0000256" key="1">
    <source>
        <dbReference type="SAM" id="SignalP"/>
    </source>
</evidence>
<accession>A0ABT5JYQ9</accession>
<name>A0ABT5JYQ9_9BURK</name>
<proteinExistence type="predicted"/>
<sequence length="279" mass="28054">MRLILSLAVLLAATGCASLPGLSGGPAIHGNGQRAQDVRAVASLSALKVNNLGVALQVDVQVGPQPSLRVEADGNLLALIHTEARGDTLHVWTDRPIQGGGTIHLSYTTPQLHNIVAAGAGQINVAGLDGGALEVVNWGTLGVKLAGKVNWLGVRVDGSGRVDATQLTSGTTTIGMNGAGDVDLGQVRGSKLSMSMNGAGKMRARGAVDVLEARANGAGAIDTAALQCTTAELSADGGSHISATVSQAVVARANGASGVTVRGNPAMRTLSGTHIQFVD</sequence>
<protein>
    <submittedName>
        <fullName evidence="3">DUF2807 domain-containing protein</fullName>
    </submittedName>
</protein>
<evidence type="ECO:0000313" key="4">
    <source>
        <dbReference type="Proteomes" id="UP001221208"/>
    </source>
</evidence>
<keyword evidence="4" id="KW-1185">Reference proteome</keyword>
<dbReference type="Gene3D" id="2.160.20.120">
    <property type="match status" value="1"/>
</dbReference>
<dbReference type="RefSeq" id="WP_273670543.1">
    <property type="nucleotide sequence ID" value="NZ_JAQQXR010000003.1"/>
</dbReference>
<gene>
    <name evidence="3" type="ORF">OIK44_09730</name>
</gene>
<dbReference type="EMBL" id="JAQQXR010000003">
    <property type="protein sequence ID" value="MDC8757867.1"/>
    <property type="molecule type" value="Genomic_DNA"/>
</dbReference>
<evidence type="ECO:0000259" key="2">
    <source>
        <dbReference type="Pfam" id="PF10988"/>
    </source>
</evidence>
<feature type="signal peptide" evidence="1">
    <location>
        <begin position="1"/>
        <end position="17"/>
    </location>
</feature>
<reference evidence="3 4" key="1">
    <citation type="submission" date="2022-10" db="EMBL/GenBank/DDBJ databases">
        <title>Janthinobacterium sp. hw3 Genome sequencing.</title>
        <authorList>
            <person name="Park S."/>
        </authorList>
    </citation>
    <scope>NUCLEOTIDE SEQUENCE [LARGE SCALE GENOMIC DNA]</scope>
    <source>
        <strain evidence="4">hw3</strain>
    </source>
</reference>
<dbReference type="Proteomes" id="UP001221208">
    <property type="component" value="Unassembled WGS sequence"/>
</dbReference>
<dbReference type="Pfam" id="PF10988">
    <property type="entry name" value="DUF2807"/>
    <property type="match status" value="1"/>
</dbReference>
<dbReference type="InterPro" id="IPR021255">
    <property type="entry name" value="DUF2807"/>
</dbReference>
<evidence type="ECO:0000313" key="3">
    <source>
        <dbReference type="EMBL" id="MDC8757867.1"/>
    </source>
</evidence>
<dbReference type="PROSITE" id="PS51257">
    <property type="entry name" value="PROKAR_LIPOPROTEIN"/>
    <property type="match status" value="1"/>
</dbReference>
<keyword evidence="1" id="KW-0732">Signal</keyword>
<comment type="caution">
    <text evidence="3">The sequence shown here is derived from an EMBL/GenBank/DDBJ whole genome shotgun (WGS) entry which is preliminary data.</text>
</comment>
<organism evidence="3 4">
    <name type="scientific">Janthinobacterium fluminis</name>
    <dbReference type="NCBI Taxonomy" id="2987524"/>
    <lineage>
        <taxon>Bacteria</taxon>
        <taxon>Pseudomonadati</taxon>
        <taxon>Pseudomonadota</taxon>
        <taxon>Betaproteobacteria</taxon>
        <taxon>Burkholderiales</taxon>
        <taxon>Oxalobacteraceae</taxon>
        <taxon>Janthinobacterium</taxon>
    </lineage>
</organism>